<evidence type="ECO:0000256" key="9">
    <source>
        <dbReference type="ARBA" id="ARBA00022840"/>
    </source>
</evidence>
<protein>
    <recommendedName>
        <fullName evidence="3">histidine kinase</fullName>
        <ecNumber evidence="3">2.7.13.3</ecNumber>
    </recommendedName>
</protein>
<keyword evidence="11" id="KW-1185">Reference proteome</keyword>
<dbReference type="OrthoDB" id="9785252at2"/>
<dbReference type="InterPro" id="IPR036890">
    <property type="entry name" value="HATPase_C_sf"/>
</dbReference>
<accession>A0A1W6L9Y6</accession>
<dbReference type="PANTHER" id="PTHR44936">
    <property type="entry name" value="SENSOR PROTEIN CREC"/>
    <property type="match status" value="1"/>
</dbReference>
<keyword evidence="4" id="KW-1003">Cell membrane</keyword>
<dbReference type="KEGG" id="rgu:A4W93_15060"/>
<dbReference type="PRINTS" id="PR00344">
    <property type="entry name" value="BCTRLSENSOR"/>
</dbReference>
<dbReference type="EC" id="2.7.13.3" evidence="3"/>
<dbReference type="GO" id="GO:0005524">
    <property type="term" value="F:ATP binding"/>
    <property type="evidence" value="ECO:0007669"/>
    <property type="project" value="UniProtKB-KW"/>
</dbReference>
<dbReference type="Gene3D" id="3.30.565.10">
    <property type="entry name" value="Histidine kinase-like ATPase, C-terminal domain"/>
    <property type="match status" value="1"/>
</dbReference>
<organism evidence="10 11">
    <name type="scientific">Piscinibacter gummiphilus</name>
    <dbReference type="NCBI Taxonomy" id="946333"/>
    <lineage>
        <taxon>Bacteria</taxon>
        <taxon>Pseudomonadati</taxon>
        <taxon>Pseudomonadota</taxon>
        <taxon>Betaproteobacteria</taxon>
        <taxon>Burkholderiales</taxon>
        <taxon>Sphaerotilaceae</taxon>
        <taxon>Piscinibacter</taxon>
    </lineage>
</organism>
<dbReference type="InterPro" id="IPR004358">
    <property type="entry name" value="Sig_transdc_His_kin-like_C"/>
</dbReference>
<evidence type="ECO:0000313" key="11">
    <source>
        <dbReference type="Proteomes" id="UP000193427"/>
    </source>
</evidence>
<keyword evidence="4" id="KW-0472">Membrane</keyword>
<dbReference type="InterPro" id="IPR050980">
    <property type="entry name" value="2C_sensor_his_kinase"/>
</dbReference>
<dbReference type="Proteomes" id="UP000193427">
    <property type="component" value="Chromosome"/>
</dbReference>
<evidence type="ECO:0000256" key="2">
    <source>
        <dbReference type="ARBA" id="ARBA00004651"/>
    </source>
</evidence>
<dbReference type="Gene3D" id="1.10.287.130">
    <property type="match status" value="1"/>
</dbReference>
<keyword evidence="5" id="KW-0597">Phosphoprotein</keyword>
<dbReference type="InterPro" id="IPR003661">
    <property type="entry name" value="HisK_dim/P_dom"/>
</dbReference>
<keyword evidence="7" id="KW-0547">Nucleotide-binding</keyword>
<evidence type="ECO:0000256" key="4">
    <source>
        <dbReference type="ARBA" id="ARBA00022475"/>
    </source>
</evidence>
<dbReference type="GO" id="GO:0000155">
    <property type="term" value="F:phosphorelay sensor kinase activity"/>
    <property type="evidence" value="ECO:0007669"/>
    <property type="project" value="InterPro"/>
</dbReference>
<evidence type="ECO:0000256" key="6">
    <source>
        <dbReference type="ARBA" id="ARBA00022679"/>
    </source>
</evidence>
<keyword evidence="6" id="KW-0808">Transferase</keyword>
<reference evidence="10 11" key="1">
    <citation type="submission" date="2016-04" db="EMBL/GenBank/DDBJ databases">
        <title>Complete genome sequence of natural rubber-degrading, novel Gram-negative bacterium, Rhizobacter gummiphilus strain NS21.</title>
        <authorList>
            <person name="Tabata M."/>
            <person name="Kasai D."/>
            <person name="Fukuda M."/>
        </authorList>
    </citation>
    <scope>NUCLEOTIDE SEQUENCE [LARGE SCALE GENOMIC DNA]</scope>
    <source>
        <strain evidence="10 11">NS21</strain>
    </source>
</reference>
<dbReference type="RefSeq" id="WP_085751391.1">
    <property type="nucleotide sequence ID" value="NZ_BSPR01000004.1"/>
</dbReference>
<dbReference type="GO" id="GO:0005886">
    <property type="term" value="C:plasma membrane"/>
    <property type="evidence" value="ECO:0007669"/>
    <property type="project" value="UniProtKB-SubCell"/>
</dbReference>
<comment type="catalytic activity">
    <reaction evidence="1">
        <text>ATP + protein L-histidine = ADP + protein N-phospho-L-histidine.</text>
        <dbReference type="EC" id="2.7.13.3"/>
    </reaction>
</comment>
<keyword evidence="8 10" id="KW-0418">Kinase</keyword>
<dbReference type="CDD" id="cd00082">
    <property type="entry name" value="HisKA"/>
    <property type="match status" value="1"/>
</dbReference>
<dbReference type="Pfam" id="PF02518">
    <property type="entry name" value="HATPase_c"/>
    <property type="match status" value="1"/>
</dbReference>
<dbReference type="PANTHER" id="PTHR44936:SF10">
    <property type="entry name" value="SENSOR PROTEIN RSTB"/>
    <property type="match status" value="1"/>
</dbReference>
<comment type="subcellular location">
    <subcellularLocation>
        <location evidence="2">Cell membrane</location>
        <topology evidence="2">Multi-pass membrane protein</topology>
    </subcellularLocation>
</comment>
<dbReference type="InterPro" id="IPR036097">
    <property type="entry name" value="HisK_dim/P_sf"/>
</dbReference>
<proteinExistence type="predicted"/>
<dbReference type="SUPFAM" id="SSF47384">
    <property type="entry name" value="Homodimeric domain of signal transducing histidine kinase"/>
    <property type="match status" value="1"/>
</dbReference>
<evidence type="ECO:0000256" key="7">
    <source>
        <dbReference type="ARBA" id="ARBA00022741"/>
    </source>
</evidence>
<evidence type="ECO:0000256" key="1">
    <source>
        <dbReference type="ARBA" id="ARBA00000085"/>
    </source>
</evidence>
<evidence type="ECO:0000256" key="8">
    <source>
        <dbReference type="ARBA" id="ARBA00022777"/>
    </source>
</evidence>
<dbReference type="InterPro" id="IPR003594">
    <property type="entry name" value="HATPase_dom"/>
</dbReference>
<dbReference type="EMBL" id="CP015118">
    <property type="protein sequence ID" value="ARN21105.1"/>
    <property type="molecule type" value="Genomic_DNA"/>
</dbReference>
<evidence type="ECO:0000256" key="3">
    <source>
        <dbReference type="ARBA" id="ARBA00012438"/>
    </source>
</evidence>
<name>A0A1W6L9Y6_9BURK</name>
<keyword evidence="9" id="KW-0067">ATP-binding</keyword>
<evidence type="ECO:0000256" key="5">
    <source>
        <dbReference type="ARBA" id="ARBA00022553"/>
    </source>
</evidence>
<dbReference type="AlphaFoldDB" id="A0A1W6L9Y6"/>
<dbReference type="SUPFAM" id="SSF55874">
    <property type="entry name" value="ATPase domain of HSP90 chaperone/DNA topoisomerase II/histidine kinase"/>
    <property type="match status" value="1"/>
</dbReference>
<dbReference type="PROSITE" id="PS50109">
    <property type="entry name" value="HIS_KIN"/>
    <property type="match status" value="1"/>
</dbReference>
<gene>
    <name evidence="10" type="ORF">A4W93_15060</name>
</gene>
<dbReference type="InterPro" id="IPR005467">
    <property type="entry name" value="His_kinase_dom"/>
</dbReference>
<dbReference type="STRING" id="946333.A4W93_15060"/>
<dbReference type="SMART" id="SM00387">
    <property type="entry name" value="HATPase_c"/>
    <property type="match status" value="1"/>
</dbReference>
<sequence length="438" mass="47127">MPSFFQIRPALGVDPSGLKNMLQLVQLRWFAVAGQLATIFTVHFGFGIHLPLDRMLHAVLFLVVFNILCLLHWRDGRPVSDKELFIALLFDVATLTLLLFLSGGARNPFIFLYLLQVILGAVLLNPRYSWSLVGVTGACFTLLTQFNHPLEVPLEQGPGLGDPYTQGVLICFGLIASLLVVCISRIQDNLRAREARLASLRQRAAEEEHIVRMGLLASGAAHELGTPLATLSVILGDWQRMTPFTADPELMQDVKEMQAQLARCKSIVTGILQSAGDPRGEAPRATSVGAFLDDLVADWRATRATTVLAYANIFGDDLPIVADPALKQTIHNVLDNALEASPRAVALTAARDGDRLVLTVTDEGPGFAAGMLDTLGKPYQSTKPRPGAGLGLFLVMNVARTLGGSVTARNRPAGGAEVVLTLPLAAIQLEVPSPDGHA</sequence>
<evidence type="ECO:0000313" key="10">
    <source>
        <dbReference type="EMBL" id="ARN21105.1"/>
    </source>
</evidence>
<dbReference type="Pfam" id="PF25323">
    <property type="entry name" value="6TM_PilS"/>
    <property type="match status" value="1"/>
</dbReference>